<dbReference type="GO" id="GO:0050661">
    <property type="term" value="F:NADP binding"/>
    <property type="evidence" value="ECO:0007669"/>
    <property type="project" value="InterPro"/>
</dbReference>
<name>M1VI23_CYAM1</name>
<dbReference type="Gramene" id="CML037CT">
    <property type="protein sequence ID" value="CML037CT"/>
    <property type="gene ID" value="CML037C"/>
</dbReference>
<gene>
    <name evidence="3" type="ORF">CYME_CML037C</name>
</gene>
<evidence type="ECO:0000313" key="3">
    <source>
        <dbReference type="EMBL" id="BAM80668.1"/>
    </source>
</evidence>
<dbReference type="SUPFAM" id="SSF51735">
    <property type="entry name" value="NAD(P)-binding Rossmann-fold domains"/>
    <property type="match status" value="1"/>
</dbReference>
<feature type="region of interest" description="Disordered" evidence="1">
    <location>
        <begin position="1"/>
        <end position="21"/>
    </location>
</feature>
<feature type="compositionally biased region" description="Low complexity" evidence="1">
    <location>
        <begin position="7"/>
        <end position="19"/>
    </location>
</feature>
<keyword evidence="4" id="KW-1185">Reference proteome</keyword>
<proteinExistence type="predicted"/>
<protein>
    <submittedName>
        <fullName evidence="3">6-phosphogluconate dehydrogenase</fullName>
    </submittedName>
</protein>
<dbReference type="HOGENOM" id="CLU_1013222_0_0_1"/>
<evidence type="ECO:0000256" key="1">
    <source>
        <dbReference type="SAM" id="MobiDB-lite"/>
    </source>
</evidence>
<dbReference type="STRING" id="280699.M1VI23"/>
<dbReference type="eggNOG" id="KOG2653">
    <property type="taxonomic scope" value="Eukaryota"/>
</dbReference>
<dbReference type="GeneID" id="16994797"/>
<dbReference type="GO" id="GO:0004616">
    <property type="term" value="F:phosphogluconate dehydrogenase (decarboxylating) activity"/>
    <property type="evidence" value="ECO:0007669"/>
    <property type="project" value="InterPro"/>
</dbReference>
<dbReference type="RefSeq" id="XP_005536704.1">
    <property type="nucleotide sequence ID" value="XM_005536647.1"/>
</dbReference>
<feature type="domain" description="6-phosphogluconate dehydrogenase NADP-binding" evidence="2">
    <location>
        <begin position="30"/>
        <end position="159"/>
    </location>
</feature>
<sequence length="275" mass="29076">MSATEGSSPSSAVRESASSHPAGRAISDAGVIGLAVMGQNFALNLASHGWRVSVYNRTYARTAETVERAQRELAADDTTASGSVTGFADLRSFALSLKRPRRVFLLVKAGSAVDATVEALAEVLEPGDIIVDGGNEWYENTERRAASVAARGLLYVGMGCKRWRGGCALRAFPDAGRFTGGVPAACAAAGAGCGAGTRLWAVRYLHWAGRLGELCEDGAQRDRVRRYAADRRGIRPASGCRWLGCDGGCGSICLVERGRPAKLPRGDYRAHSTRA</sequence>
<dbReference type="InterPro" id="IPR036291">
    <property type="entry name" value="NAD(P)-bd_dom_sf"/>
</dbReference>
<dbReference type="AlphaFoldDB" id="M1VI23"/>
<evidence type="ECO:0000313" key="4">
    <source>
        <dbReference type="Proteomes" id="UP000007014"/>
    </source>
</evidence>
<accession>M1VI23</accession>
<dbReference type="Proteomes" id="UP000007014">
    <property type="component" value="Chromosome 12"/>
</dbReference>
<dbReference type="KEGG" id="cme:CYME_CML037C"/>
<organism evidence="3 4">
    <name type="scientific">Cyanidioschyzon merolae (strain NIES-3377 / 10D)</name>
    <name type="common">Unicellular red alga</name>
    <dbReference type="NCBI Taxonomy" id="280699"/>
    <lineage>
        <taxon>Eukaryota</taxon>
        <taxon>Rhodophyta</taxon>
        <taxon>Bangiophyceae</taxon>
        <taxon>Cyanidiales</taxon>
        <taxon>Cyanidiaceae</taxon>
        <taxon>Cyanidioschyzon</taxon>
    </lineage>
</organism>
<dbReference type="Pfam" id="PF03446">
    <property type="entry name" value="NAD_binding_2"/>
    <property type="match status" value="1"/>
</dbReference>
<evidence type="ECO:0000259" key="2">
    <source>
        <dbReference type="Pfam" id="PF03446"/>
    </source>
</evidence>
<dbReference type="OrthoDB" id="434986at2759"/>
<reference evidence="3 4" key="2">
    <citation type="journal article" date="2007" name="BMC Biol.">
        <title>A 100%-complete sequence reveals unusually simple genomic features in the hot-spring red alga Cyanidioschyzon merolae.</title>
        <authorList>
            <person name="Nozaki H."/>
            <person name="Takano H."/>
            <person name="Misumi O."/>
            <person name="Terasawa K."/>
            <person name="Matsuzaki M."/>
            <person name="Maruyama S."/>
            <person name="Nishida K."/>
            <person name="Yagisawa F."/>
            <person name="Yoshida Y."/>
            <person name="Fujiwara T."/>
            <person name="Takio S."/>
            <person name="Tamura K."/>
            <person name="Chung S.J."/>
            <person name="Nakamura S."/>
            <person name="Kuroiwa H."/>
            <person name="Tanaka K."/>
            <person name="Sato N."/>
            <person name="Kuroiwa T."/>
        </authorList>
    </citation>
    <scope>NUCLEOTIDE SEQUENCE [LARGE SCALE GENOMIC DNA]</scope>
    <source>
        <strain evidence="3 4">10D</strain>
    </source>
</reference>
<reference evidence="3 4" key="1">
    <citation type="journal article" date="2004" name="Nature">
        <title>Genome sequence of the ultrasmall unicellular red alga Cyanidioschyzon merolae 10D.</title>
        <authorList>
            <person name="Matsuzaki M."/>
            <person name="Misumi O."/>
            <person name="Shin-i T."/>
            <person name="Maruyama S."/>
            <person name="Takahara M."/>
            <person name="Miyagishima S."/>
            <person name="Mori T."/>
            <person name="Nishida K."/>
            <person name="Yagisawa F."/>
            <person name="Nishida K."/>
            <person name="Yoshida Y."/>
            <person name="Nishimura Y."/>
            <person name="Nakao S."/>
            <person name="Kobayashi T."/>
            <person name="Momoyama Y."/>
            <person name="Higashiyama T."/>
            <person name="Minoda A."/>
            <person name="Sano M."/>
            <person name="Nomoto H."/>
            <person name="Oishi K."/>
            <person name="Hayashi H."/>
            <person name="Ohta F."/>
            <person name="Nishizaka S."/>
            <person name="Haga S."/>
            <person name="Miura S."/>
            <person name="Morishita T."/>
            <person name="Kabeya Y."/>
            <person name="Terasawa K."/>
            <person name="Suzuki Y."/>
            <person name="Ishii Y."/>
            <person name="Asakawa S."/>
            <person name="Takano H."/>
            <person name="Ohta N."/>
            <person name="Kuroiwa H."/>
            <person name="Tanaka K."/>
            <person name="Shimizu N."/>
            <person name="Sugano S."/>
            <person name="Sato N."/>
            <person name="Nozaki H."/>
            <person name="Ogasawara N."/>
            <person name="Kohara Y."/>
            <person name="Kuroiwa T."/>
        </authorList>
    </citation>
    <scope>NUCLEOTIDE SEQUENCE [LARGE SCALE GENOMIC DNA]</scope>
    <source>
        <strain evidence="3 4">10D</strain>
    </source>
</reference>
<dbReference type="InterPro" id="IPR006115">
    <property type="entry name" value="6PGDH_NADP-bd"/>
</dbReference>
<dbReference type="PANTHER" id="PTHR11811">
    <property type="entry name" value="6-PHOSPHOGLUCONATE DEHYDROGENASE"/>
    <property type="match status" value="1"/>
</dbReference>
<dbReference type="Gene3D" id="3.40.50.720">
    <property type="entry name" value="NAD(P)-binding Rossmann-like Domain"/>
    <property type="match status" value="1"/>
</dbReference>
<dbReference type="InterPro" id="IPR006183">
    <property type="entry name" value="Pgluconate_DH"/>
</dbReference>
<dbReference type="EMBL" id="AP006494">
    <property type="protein sequence ID" value="BAM80668.1"/>
    <property type="molecule type" value="Genomic_DNA"/>
</dbReference>